<dbReference type="GO" id="GO:0003968">
    <property type="term" value="F:RNA-directed RNA polymerase activity"/>
    <property type="evidence" value="ECO:0007669"/>
    <property type="project" value="UniProtKB-KW"/>
</dbReference>
<name>A0AA51BSD3_9VIRU</name>
<dbReference type="EMBL" id="OQ999767">
    <property type="protein sequence ID" value="WMI40082.1"/>
    <property type="molecule type" value="Genomic_RNA"/>
</dbReference>
<keyword evidence="5" id="KW-0812">Transmembrane</keyword>
<organism evidence="6">
    <name type="scientific">Rhizoctonia cerealis duamitovirus</name>
    <dbReference type="NCBI Taxonomy" id="3068666"/>
    <lineage>
        <taxon>Viruses</taxon>
        <taxon>Riboviria</taxon>
        <taxon>Orthornavirae</taxon>
        <taxon>Lenarviricota</taxon>
        <taxon>Howeltoviricetes</taxon>
        <taxon>Cryppavirales</taxon>
        <taxon>Mitoviridae</taxon>
        <taxon>Duamitovirus</taxon>
    </lineage>
</organism>
<evidence type="ECO:0000313" key="6">
    <source>
        <dbReference type="EMBL" id="WMI40082.1"/>
    </source>
</evidence>
<feature type="transmembrane region" description="Helical" evidence="5">
    <location>
        <begin position="83"/>
        <end position="106"/>
    </location>
</feature>
<dbReference type="Pfam" id="PF05919">
    <property type="entry name" value="Mitovir_RNA_pol"/>
    <property type="match status" value="1"/>
</dbReference>
<keyword evidence="2" id="KW-0808">Transferase</keyword>
<dbReference type="PANTHER" id="PTHR34456">
    <property type="entry name" value="MITOVIRUS RNA-DEPENDENT RNA POLYMERASE"/>
    <property type="match status" value="1"/>
</dbReference>
<dbReference type="InterPro" id="IPR043502">
    <property type="entry name" value="DNA/RNA_pol_sf"/>
</dbReference>
<keyword evidence="1 6" id="KW-0696">RNA-directed RNA polymerase</keyword>
<feature type="region of interest" description="Disordered" evidence="4">
    <location>
        <begin position="130"/>
        <end position="168"/>
    </location>
</feature>
<evidence type="ECO:0000256" key="2">
    <source>
        <dbReference type="ARBA" id="ARBA00022679"/>
    </source>
</evidence>
<keyword evidence="5" id="KW-0472">Membrane</keyword>
<evidence type="ECO:0000256" key="1">
    <source>
        <dbReference type="ARBA" id="ARBA00022484"/>
    </source>
</evidence>
<dbReference type="SUPFAM" id="SSF56672">
    <property type="entry name" value="DNA/RNA polymerases"/>
    <property type="match status" value="1"/>
</dbReference>
<reference evidence="6" key="2">
    <citation type="submission" date="2023-05" db="EMBL/GenBank/DDBJ databases">
        <authorList>
            <person name="Li W."/>
        </authorList>
    </citation>
    <scope>NUCLEOTIDE SEQUENCE</scope>
    <source>
        <strain evidence="6">RcDMV-0942-2</strain>
    </source>
</reference>
<dbReference type="PANTHER" id="PTHR34456:SF13">
    <property type="entry name" value="REVERSE TRANSCRIPTASE DOMAIN-CONTAINING PROTEIN"/>
    <property type="match status" value="1"/>
</dbReference>
<evidence type="ECO:0000256" key="5">
    <source>
        <dbReference type="SAM" id="Phobius"/>
    </source>
</evidence>
<evidence type="ECO:0000256" key="3">
    <source>
        <dbReference type="ARBA" id="ARBA00022695"/>
    </source>
</evidence>
<feature type="transmembrane region" description="Helical" evidence="5">
    <location>
        <begin position="48"/>
        <end position="71"/>
    </location>
</feature>
<accession>A0AA51BSD3</accession>
<keyword evidence="3" id="KW-0548">Nucleotidyltransferase</keyword>
<reference evidence="6" key="1">
    <citation type="journal article" date="2023" name="Microbiol. Spectr.">
        <title>Extreme Diversity of Mycoviruses Present in Single Strains of Rhizoctonia cerealis, the Pathogen of Wheat Sharp Eyespot.</title>
        <authorList>
            <person name="Li W."/>
            <person name="Sun H."/>
            <person name="Cao S."/>
            <person name="Zhang A."/>
            <person name="Zhang H."/>
            <person name="Shu Y."/>
            <person name="Chen H."/>
        </authorList>
    </citation>
    <scope>NUCLEOTIDE SEQUENCE</scope>
    <source>
        <strain evidence="6">RcDMV-0942-2</strain>
    </source>
</reference>
<dbReference type="InterPro" id="IPR008686">
    <property type="entry name" value="RNA_pol_mitovir"/>
</dbReference>
<sequence length="1029" mass="114820">MGFSFPDRKILHSDKKGEHLAANPKGETLWAAVKLQIPSPQQWGSSNLFIKMITTMILLSALISLVHYVGLETSLVYLVGLPPYYYMVVTAILILLRLSIAVNKYVPSFIRLFRRLESLPYRRNSVMNPNSSPFKNGSRRGFSTSNPLSREGGVKSKGGKSDARKRTSISGLNDPSLLVRIRSKFQVVKSMIPLSQKFLGTSKFKTALRVVYYLSLARTTRLAYRANLAMKFLSFVLWYHQHNGASFTIKWLKAGYVAIQKELGQNGMKTLRDINPDLPLPALAGRLPRIIPPQDRVEIRSGVVGTIRFWSSLFNLYRILKIPGEIKLSTITAEFTGQKDLLFLYIQAVGKLPFFNNFRGHPKWATANLSPTKFEISRSASPSNKISCHGLLTDIYSMVKHRLDLYESLHHLAYATHYAQTPFMALIADGYDIISDLVTYQDKDVMGSDGKVYRTNCILKVKPSIETHGSPLEDENLSQFAIKEEAAGKVRVFALLDSLSQTFLRPLHDLLFDILRQIPNDGTFDQDASVLRCKEKAMKAGKAYSFDLTAATDRIPALLSAAVLNALLSNPHIGAIWLKVMTDRTFWFNGKVADKFGVSQGPYRYAVGQPMGGLSSWAMLALTHHWLVQFAAYRAGKNNQTEWFTNYEILGDDLVIFDTQVADEYLLIMADLGCEINLNKSIVSHSRPVFEFAKRTCWGPNTVSGISFNQLMAGVSGGSRLANVLSFAKSGHLTSIPILLSLLTAGAQTSVSALKSKLTQVGVLSLLGSLYNQGKTSLMTLVTALISPKEGLHGDTIGIPTQAVLHYSYERLMDGTLSKDKDPIPWSHSDQREDVFMEHEDFLTVSALLSATKKAENALRDWKKWLRQFSYNLHCPPVRFETNEKPTLVQGHKVYLDRVVGLEESFSVLPSDYQDLVLRATEFAGQALGIGFWSEDPAELVEECRDTLVEFQSGLHWPKTTLEEAMALEARVESIKDQLYIVEKNDYPDMVVTTTPVLSMVSKLVGGPHGRLARINDPFFQESLLAGGS</sequence>
<evidence type="ECO:0000256" key="4">
    <source>
        <dbReference type="SAM" id="MobiDB-lite"/>
    </source>
</evidence>
<proteinExistence type="predicted"/>
<feature type="compositionally biased region" description="Polar residues" evidence="4">
    <location>
        <begin position="130"/>
        <end position="148"/>
    </location>
</feature>
<keyword evidence="5" id="KW-1133">Transmembrane helix</keyword>
<protein>
    <submittedName>
        <fullName evidence="6">RNA-dependent RNA polymerase</fullName>
    </submittedName>
</protein>